<dbReference type="GO" id="GO:0005737">
    <property type="term" value="C:cytoplasm"/>
    <property type="evidence" value="ECO:0007669"/>
    <property type="project" value="TreeGrafter"/>
</dbReference>
<feature type="compositionally biased region" description="Basic and acidic residues" evidence="1">
    <location>
        <begin position="684"/>
        <end position="694"/>
    </location>
</feature>
<feature type="compositionally biased region" description="Low complexity" evidence="1">
    <location>
        <begin position="769"/>
        <end position="788"/>
    </location>
</feature>
<dbReference type="SUPFAM" id="SSF53474">
    <property type="entry name" value="alpha/beta-Hydrolases"/>
    <property type="match status" value="1"/>
</dbReference>
<feature type="region of interest" description="Disordered" evidence="1">
    <location>
        <begin position="464"/>
        <end position="497"/>
    </location>
</feature>
<dbReference type="SMART" id="SM01127">
    <property type="entry name" value="DDHD"/>
    <property type="match status" value="1"/>
</dbReference>
<dbReference type="Pfam" id="PF02862">
    <property type="entry name" value="DDHD"/>
    <property type="match status" value="2"/>
</dbReference>
<feature type="compositionally biased region" description="Polar residues" evidence="1">
    <location>
        <begin position="627"/>
        <end position="638"/>
    </location>
</feature>
<feature type="compositionally biased region" description="Polar residues" evidence="1">
    <location>
        <begin position="399"/>
        <end position="408"/>
    </location>
</feature>
<sequence>MFFETTYVPSPQLSATSTLDEEHDDITPVPLSPSLGTVPVDDTYCSDEALSESSVDHLIFVIHAINNLQETTRQVLQAKVPDHAVRIELIPIEWHRHIHEQTDPTMSRITLKSIPTIRLIENEYLADILFYFSKERGQSIVDNVTNLFNVSYHNFLETHPDFNGKIVIIGYSLGGIITYDILSHQRQPETPEEESEYRKIDVKYSKLDFKPDYFFGFGSPLAAMLTIRNQTPQLYHPDHDIVFENVFHPFDPLAYRFEPLLNDYYTEQPAVLVKRSIPLGPSFSFPSLPSIPGAGIFSFFSWKASTSQQQQQHIPSTVNDISSTEEDINTMETASAMPAKMAEDMQHEQNHQTAESIVANARNQPDNEQQQQQQQQQKRGRSADNNKKFRSPINAFFQYFSSPSAPTKSENKKKKQPQDENVEEGQENDEGQKQRSNGGKERVPGIITWDPLQEDVKDQVLGLRDSHSEPRLVKDAQQKQKRQLKPPVMRSRSQSFGSNQDFLKVNERNSTLYRSTTSTTTAAKNSKRINEDDKVKKQRHLVEVLGIDGVRMESFERAQINFSFDSNENSNSKNEQINKRNNKKQKQQQQPQTLDNQKEQEQANKMTDDNMVYTTTPPKKERDNKSGNDLWSDLNQELSEPGPAVTEPGQSKEQVVMDATQPKGNNNDGSDNHSSTTNNVGENVGKEEEKKKEGEEEAEDVKQQAKLPRGRRIDHVLQPESFMSMIANEYLVGLRAHFSYWTNKDLLWHIVCRLENLDERTFIPNQPKTTTTPTPTSTSSSSSSSVSSLTDNNY</sequence>
<dbReference type="PANTHER" id="PTHR23509:SF10">
    <property type="entry name" value="LD21067P"/>
    <property type="match status" value="1"/>
</dbReference>
<dbReference type="InterPro" id="IPR058055">
    <property type="entry name" value="PA-PLA1"/>
</dbReference>
<dbReference type="PROSITE" id="PS51043">
    <property type="entry name" value="DDHD"/>
    <property type="match status" value="1"/>
</dbReference>
<reference evidence="3 4" key="1">
    <citation type="submission" date="2020-12" db="EMBL/GenBank/DDBJ databases">
        <title>Metabolic potential, ecology and presence of endohyphal bacteria is reflected in genomic diversity of Mucoromycotina.</title>
        <authorList>
            <person name="Muszewska A."/>
            <person name="Okrasinska A."/>
            <person name="Steczkiewicz K."/>
            <person name="Drgas O."/>
            <person name="Orlowska M."/>
            <person name="Perlinska-Lenart U."/>
            <person name="Aleksandrzak-Piekarczyk T."/>
            <person name="Szatraj K."/>
            <person name="Zielenkiewicz U."/>
            <person name="Pilsyk S."/>
            <person name="Malc E."/>
            <person name="Mieczkowski P."/>
            <person name="Kruszewska J.S."/>
            <person name="Biernat P."/>
            <person name="Pawlowska J."/>
        </authorList>
    </citation>
    <scope>NUCLEOTIDE SEQUENCE [LARGE SCALE GENOMIC DNA]</scope>
    <source>
        <strain evidence="3 4">CBS 142.35</strain>
    </source>
</reference>
<dbReference type="AlphaFoldDB" id="A0A8H7RZR1"/>
<feature type="region of interest" description="Disordered" evidence="1">
    <location>
        <begin position="763"/>
        <end position="794"/>
    </location>
</feature>
<evidence type="ECO:0000256" key="1">
    <source>
        <dbReference type="SAM" id="MobiDB-lite"/>
    </source>
</evidence>
<dbReference type="InterPro" id="IPR004177">
    <property type="entry name" value="DDHD_dom"/>
</dbReference>
<feature type="compositionally biased region" description="Basic and acidic residues" evidence="1">
    <location>
        <begin position="430"/>
        <end position="443"/>
    </location>
</feature>
<protein>
    <recommendedName>
        <fullName evidence="2">DDHD domain-containing protein</fullName>
    </recommendedName>
</protein>
<feature type="region of interest" description="Disordered" evidence="1">
    <location>
        <begin position="514"/>
        <end position="536"/>
    </location>
</feature>
<gene>
    <name evidence="3" type="ORF">INT45_011340</name>
</gene>
<keyword evidence="4" id="KW-1185">Reference proteome</keyword>
<feature type="compositionally biased region" description="Low complexity" evidence="1">
    <location>
        <begin position="664"/>
        <end position="683"/>
    </location>
</feature>
<feature type="compositionally biased region" description="Basic and acidic residues" evidence="1">
    <location>
        <begin position="596"/>
        <end position="608"/>
    </location>
</feature>
<dbReference type="GO" id="GO:0004620">
    <property type="term" value="F:phospholipase activity"/>
    <property type="evidence" value="ECO:0007669"/>
    <property type="project" value="TreeGrafter"/>
</dbReference>
<feature type="compositionally biased region" description="Low complexity" evidence="1">
    <location>
        <begin position="563"/>
        <end position="575"/>
    </location>
</feature>
<feature type="compositionally biased region" description="Acidic residues" evidence="1">
    <location>
        <begin position="420"/>
        <end position="429"/>
    </location>
</feature>
<evidence type="ECO:0000259" key="2">
    <source>
        <dbReference type="PROSITE" id="PS51043"/>
    </source>
</evidence>
<feature type="region of interest" description="Disordered" evidence="1">
    <location>
        <begin position="362"/>
        <end position="451"/>
    </location>
</feature>
<dbReference type="InterPro" id="IPR029058">
    <property type="entry name" value="AB_hydrolase_fold"/>
</dbReference>
<feature type="region of interest" description="Disordered" evidence="1">
    <location>
        <begin position="563"/>
        <end position="708"/>
    </location>
</feature>
<organism evidence="3 4">
    <name type="scientific">Circinella minor</name>
    <dbReference type="NCBI Taxonomy" id="1195481"/>
    <lineage>
        <taxon>Eukaryota</taxon>
        <taxon>Fungi</taxon>
        <taxon>Fungi incertae sedis</taxon>
        <taxon>Mucoromycota</taxon>
        <taxon>Mucoromycotina</taxon>
        <taxon>Mucoromycetes</taxon>
        <taxon>Mucorales</taxon>
        <taxon>Lichtheimiaceae</taxon>
        <taxon>Circinella</taxon>
    </lineage>
</organism>
<feature type="compositionally biased region" description="Basic and acidic residues" evidence="1">
    <location>
        <begin position="464"/>
        <end position="478"/>
    </location>
</feature>
<feature type="domain" description="DDHD" evidence="2">
    <location>
        <begin position="207"/>
        <end position="756"/>
    </location>
</feature>
<evidence type="ECO:0000313" key="3">
    <source>
        <dbReference type="EMBL" id="KAG2219615.1"/>
    </source>
</evidence>
<proteinExistence type="predicted"/>
<dbReference type="PANTHER" id="PTHR23509">
    <property type="entry name" value="PA-PL1 PHOSPHOLIPASE FAMILY"/>
    <property type="match status" value="1"/>
</dbReference>
<comment type="caution">
    <text evidence="3">The sequence shown here is derived from an EMBL/GenBank/DDBJ whole genome shotgun (WGS) entry which is preliminary data.</text>
</comment>
<dbReference type="GO" id="GO:0046872">
    <property type="term" value="F:metal ion binding"/>
    <property type="evidence" value="ECO:0007669"/>
    <property type="project" value="InterPro"/>
</dbReference>
<evidence type="ECO:0000313" key="4">
    <source>
        <dbReference type="Proteomes" id="UP000646827"/>
    </source>
</evidence>
<dbReference type="EMBL" id="JAEPRB010000171">
    <property type="protein sequence ID" value="KAG2219615.1"/>
    <property type="molecule type" value="Genomic_DNA"/>
</dbReference>
<accession>A0A8H7RZR1</accession>
<name>A0A8H7RZR1_9FUNG</name>
<dbReference type="Proteomes" id="UP000646827">
    <property type="component" value="Unassembled WGS sequence"/>
</dbReference>
<feature type="non-terminal residue" evidence="3">
    <location>
        <position position="1"/>
    </location>
</feature>
<dbReference type="OrthoDB" id="431378at2759"/>